<dbReference type="PANTHER" id="PTHR43044:SF1">
    <property type="entry name" value="QUINOL:CYTOCHROME C OXIDOREDUCTASE QUINONE-BINDING SUBUNIT 2"/>
    <property type="match status" value="1"/>
</dbReference>
<evidence type="ECO:0000313" key="2">
    <source>
        <dbReference type="EMBL" id="GAG69211.1"/>
    </source>
</evidence>
<protein>
    <submittedName>
        <fullName evidence="2">Uncharacterized protein</fullName>
    </submittedName>
</protein>
<dbReference type="EMBL" id="BART01008128">
    <property type="protein sequence ID" value="GAG69211.1"/>
    <property type="molecule type" value="Genomic_DNA"/>
</dbReference>
<proteinExistence type="predicted"/>
<feature type="transmembrane region" description="Helical" evidence="1">
    <location>
        <begin position="91"/>
        <end position="115"/>
    </location>
</feature>
<name>X1BB53_9ZZZZ</name>
<organism evidence="2">
    <name type="scientific">marine sediment metagenome</name>
    <dbReference type="NCBI Taxonomy" id="412755"/>
    <lineage>
        <taxon>unclassified sequences</taxon>
        <taxon>metagenomes</taxon>
        <taxon>ecological metagenomes</taxon>
    </lineage>
</organism>
<keyword evidence="1" id="KW-0812">Transmembrane</keyword>
<keyword evidence="1" id="KW-1133">Transmembrane helix</keyword>
<feature type="non-terminal residue" evidence="2">
    <location>
        <position position="185"/>
    </location>
</feature>
<comment type="caution">
    <text evidence="2">The sequence shown here is derived from an EMBL/GenBank/DDBJ whole genome shotgun (WGS) entry which is preliminary data.</text>
</comment>
<reference evidence="2" key="1">
    <citation type="journal article" date="2014" name="Front. Microbiol.">
        <title>High frequency of phylogenetically diverse reductive dehalogenase-homologous genes in deep subseafloor sedimentary metagenomes.</title>
        <authorList>
            <person name="Kawai M."/>
            <person name="Futagami T."/>
            <person name="Toyoda A."/>
            <person name="Takaki Y."/>
            <person name="Nishi S."/>
            <person name="Hori S."/>
            <person name="Arai W."/>
            <person name="Tsubouchi T."/>
            <person name="Morono Y."/>
            <person name="Uchiyama I."/>
            <person name="Ito T."/>
            <person name="Fujiyama A."/>
            <person name="Inagaki F."/>
            <person name="Takami H."/>
        </authorList>
    </citation>
    <scope>NUCLEOTIDE SEQUENCE</scope>
    <source>
        <strain evidence="2">Expedition CK06-06</strain>
    </source>
</reference>
<accession>X1BB53</accession>
<keyword evidence="1" id="KW-0472">Membrane</keyword>
<gene>
    <name evidence="2" type="ORF">S01H4_18349</name>
</gene>
<sequence length="185" mass="21005">MTTEQSMIMGIGFDFTFRFNRMKKGITKQQEGPLRSFLLRGKTGSDEEIAAYKKKMTVLSVLYILAYALVLTLISFDLVMSMEPHWFSTLFGAYAFAKAFYLGLAALMILSAIFYVGSDGESSLTSAHFHDLGKLLFGFCLVWADFFYVQLVVIWYGNISEEAIYVIQRVMLSPWNTLAWGVFLV</sequence>
<dbReference type="PANTHER" id="PTHR43044">
    <property type="match status" value="1"/>
</dbReference>
<evidence type="ECO:0000256" key="1">
    <source>
        <dbReference type="SAM" id="Phobius"/>
    </source>
</evidence>
<feature type="transmembrane region" description="Helical" evidence="1">
    <location>
        <begin position="58"/>
        <end position="79"/>
    </location>
</feature>
<dbReference type="AlphaFoldDB" id="X1BB53"/>
<feature type="transmembrane region" description="Helical" evidence="1">
    <location>
        <begin position="135"/>
        <end position="157"/>
    </location>
</feature>